<dbReference type="AlphaFoldDB" id="A0AAF0ZG70"/>
<name>A0AAF0ZG70_SOLVR</name>
<evidence type="ECO:0008006" key="3">
    <source>
        <dbReference type="Google" id="ProtNLM"/>
    </source>
</evidence>
<organism evidence="1 2">
    <name type="scientific">Solanum verrucosum</name>
    <dbReference type="NCBI Taxonomy" id="315347"/>
    <lineage>
        <taxon>Eukaryota</taxon>
        <taxon>Viridiplantae</taxon>
        <taxon>Streptophyta</taxon>
        <taxon>Embryophyta</taxon>
        <taxon>Tracheophyta</taxon>
        <taxon>Spermatophyta</taxon>
        <taxon>Magnoliopsida</taxon>
        <taxon>eudicotyledons</taxon>
        <taxon>Gunneridae</taxon>
        <taxon>Pentapetalae</taxon>
        <taxon>asterids</taxon>
        <taxon>lamiids</taxon>
        <taxon>Solanales</taxon>
        <taxon>Solanaceae</taxon>
        <taxon>Solanoideae</taxon>
        <taxon>Solaneae</taxon>
        <taxon>Solanum</taxon>
    </lineage>
</organism>
<evidence type="ECO:0000313" key="1">
    <source>
        <dbReference type="EMBL" id="WMV38058.1"/>
    </source>
</evidence>
<evidence type="ECO:0000313" key="2">
    <source>
        <dbReference type="Proteomes" id="UP001234989"/>
    </source>
</evidence>
<sequence length="170" mass="19416">MRWKVTHKLSPASKWDPFTLVESRFPSISHEVETFYDMATTGVNARKNEKGNMDQEAPPQALVNPMENNVTNVEFRSDFQVLAQAVTSQDNREVVALVNPNVNTLDSRVRDFTRMNPPKFYGSKVEEDPQEFIDEVYKVLDIIGVTLVEKAELAAYVTTQGYTLDVTWRI</sequence>
<keyword evidence="2" id="KW-1185">Reference proteome</keyword>
<proteinExistence type="predicted"/>
<gene>
    <name evidence="1" type="ORF">MTR67_031443</name>
</gene>
<reference evidence="1" key="1">
    <citation type="submission" date="2023-08" db="EMBL/GenBank/DDBJ databases">
        <title>A de novo genome assembly of Solanum verrucosum Schlechtendal, a Mexican diploid species geographically isolated from the other diploid A-genome species in potato relatives.</title>
        <authorList>
            <person name="Hosaka K."/>
        </authorList>
    </citation>
    <scope>NUCLEOTIDE SEQUENCE</scope>
    <source>
        <tissue evidence="1">Young leaves</tissue>
    </source>
</reference>
<dbReference type="EMBL" id="CP133618">
    <property type="protein sequence ID" value="WMV38058.1"/>
    <property type="molecule type" value="Genomic_DNA"/>
</dbReference>
<protein>
    <recommendedName>
        <fullName evidence="3">Gag-pol polyprotein</fullName>
    </recommendedName>
</protein>
<dbReference type="Proteomes" id="UP001234989">
    <property type="component" value="Chromosome 7"/>
</dbReference>
<accession>A0AAF0ZG70</accession>